<dbReference type="Gramene" id="AUR62017242-RA">
    <property type="protein sequence ID" value="AUR62017242-RA:cds"/>
    <property type="gene ID" value="AUR62017242"/>
</dbReference>
<comment type="subcellular location">
    <subcellularLocation>
        <location evidence="1">Nucleus</location>
    </subcellularLocation>
</comment>
<keyword evidence="3" id="KW-0238">DNA-binding</keyword>
<dbReference type="Gene3D" id="3.30.890.10">
    <property type="entry name" value="Methyl-cpg-binding Protein 2, Chain A"/>
    <property type="match status" value="2"/>
</dbReference>
<dbReference type="PROSITE" id="PS50982">
    <property type="entry name" value="MBD"/>
    <property type="match status" value="1"/>
</dbReference>
<feature type="region of interest" description="Disordered" evidence="6">
    <location>
        <begin position="678"/>
        <end position="708"/>
    </location>
</feature>
<dbReference type="GO" id="GO:0005634">
    <property type="term" value="C:nucleus"/>
    <property type="evidence" value="ECO:0007669"/>
    <property type="project" value="UniProtKB-SubCell"/>
</dbReference>
<dbReference type="PANTHER" id="PTHR34067">
    <property type="entry name" value="OS04G0193200 PROTEIN"/>
    <property type="match status" value="1"/>
</dbReference>
<dbReference type="SUPFAM" id="SSF54171">
    <property type="entry name" value="DNA-binding domain"/>
    <property type="match status" value="2"/>
</dbReference>
<evidence type="ECO:0000256" key="1">
    <source>
        <dbReference type="ARBA" id="ARBA00004123"/>
    </source>
</evidence>
<dbReference type="InterPro" id="IPR001202">
    <property type="entry name" value="WW_dom"/>
</dbReference>
<feature type="domain" description="WW" evidence="7">
    <location>
        <begin position="11"/>
        <end position="44"/>
    </location>
</feature>
<evidence type="ECO:0000313" key="10">
    <source>
        <dbReference type="Proteomes" id="UP000596660"/>
    </source>
</evidence>
<dbReference type="InterPro" id="IPR001739">
    <property type="entry name" value="Methyl_CpG_DNA-bd"/>
</dbReference>
<dbReference type="InterPro" id="IPR016177">
    <property type="entry name" value="DNA-bd_dom_sf"/>
</dbReference>
<feature type="region of interest" description="Disordered" evidence="6">
    <location>
        <begin position="207"/>
        <end position="386"/>
    </location>
</feature>
<dbReference type="Pfam" id="PF01429">
    <property type="entry name" value="MBD"/>
    <property type="match status" value="1"/>
</dbReference>
<evidence type="ECO:0000256" key="5">
    <source>
        <dbReference type="ARBA" id="ARBA00023242"/>
    </source>
</evidence>
<protein>
    <submittedName>
        <fullName evidence="9">Uncharacterized protein</fullName>
    </submittedName>
</protein>
<reference evidence="9" key="2">
    <citation type="submission" date="2021-03" db="UniProtKB">
        <authorList>
            <consortium name="EnsemblPlants"/>
        </authorList>
    </citation>
    <scope>IDENTIFICATION</scope>
</reference>
<dbReference type="EnsemblPlants" id="AUR62017242-RA">
    <property type="protein sequence ID" value="AUR62017242-RA:cds"/>
    <property type="gene ID" value="AUR62017242"/>
</dbReference>
<feature type="domain" description="MBD" evidence="8">
    <location>
        <begin position="143"/>
        <end position="213"/>
    </location>
</feature>
<evidence type="ECO:0000259" key="7">
    <source>
        <dbReference type="PROSITE" id="PS50020"/>
    </source>
</evidence>
<dbReference type="AlphaFoldDB" id="A0A803LQL3"/>
<feature type="compositionally biased region" description="Polar residues" evidence="6">
    <location>
        <begin position="281"/>
        <end position="299"/>
    </location>
</feature>
<keyword evidence="2" id="KW-0805">Transcription regulation</keyword>
<evidence type="ECO:0000313" key="9">
    <source>
        <dbReference type="EnsemblPlants" id="AUR62017242-RA:cds"/>
    </source>
</evidence>
<dbReference type="PROSITE" id="PS50020">
    <property type="entry name" value="WW_DOMAIN_2"/>
    <property type="match status" value="1"/>
</dbReference>
<reference evidence="9" key="1">
    <citation type="journal article" date="2017" name="Nature">
        <title>The genome of Chenopodium quinoa.</title>
        <authorList>
            <person name="Jarvis D.E."/>
            <person name="Ho Y.S."/>
            <person name="Lightfoot D.J."/>
            <person name="Schmoeckel S.M."/>
            <person name="Li B."/>
            <person name="Borm T.J.A."/>
            <person name="Ohyanagi H."/>
            <person name="Mineta K."/>
            <person name="Michell C.T."/>
            <person name="Saber N."/>
            <person name="Kharbatia N.M."/>
            <person name="Rupper R.R."/>
            <person name="Sharp A.R."/>
            <person name="Dally N."/>
            <person name="Boughton B.A."/>
            <person name="Woo Y.H."/>
            <person name="Gao G."/>
            <person name="Schijlen E.G.W.M."/>
            <person name="Guo X."/>
            <person name="Momin A.A."/>
            <person name="Negrao S."/>
            <person name="Al-Babili S."/>
            <person name="Gehring C."/>
            <person name="Roessner U."/>
            <person name="Jung C."/>
            <person name="Murphy K."/>
            <person name="Arold S.T."/>
            <person name="Gojobori T."/>
            <person name="van der Linden C.G."/>
            <person name="van Loo E.N."/>
            <person name="Jellen E.N."/>
            <person name="Maughan P.J."/>
            <person name="Tester M."/>
        </authorList>
    </citation>
    <scope>NUCLEOTIDE SEQUENCE [LARGE SCALE GENOMIC DNA]</scope>
    <source>
        <strain evidence="9">cv. PI 614886</strain>
    </source>
</reference>
<evidence type="ECO:0000256" key="4">
    <source>
        <dbReference type="ARBA" id="ARBA00023163"/>
    </source>
</evidence>
<proteinExistence type="predicted"/>
<evidence type="ECO:0000259" key="8">
    <source>
        <dbReference type="PROSITE" id="PS50982"/>
    </source>
</evidence>
<keyword evidence="5" id="KW-0539">Nucleus</keyword>
<feature type="region of interest" description="Disordered" evidence="6">
    <location>
        <begin position="410"/>
        <end position="432"/>
    </location>
</feature>
<evidence type="ECO:0000256" key="3">
    <source>
        <dbReference type="ARBA" id="ARBA00023125"/>
    </source>
</evidence>
<sequence length="708" mass="78847">MVSKNKSDWPPPGWKVVVKSKNGRKVKYFINSKTRQKFYSKPSLLRYIRDGCVSNEKPQPVIQHANKKSGELQMQRVEENDFDWLPTGWDLVRRIRKSGVREGTEYKRSVDPVSARKSNLEPKVSQISKTRVRKSLSSGNLKVVTERTVDEDLPSGWIKETRIKMLGNKVVRRDPFLYDPASRLVFRSKLEVLRYVETGEISRHAYQRKTGSGVGEDSANGKTSTSSELEETPKRRTRNMLFPGESSSNSIQELPEDSGDKKVEGRKSRRLSSRGKPATARASSLKQSKLSPISPSKSQELVAKPSMEKLSGTKESVSVTKHAPSEVQDDGSEVSTLEKSESPAPRDLLPEENQIPLAVQDCSNGKASTSKRKTSARKLVSAPSRSSKRLAGVEAKVVFHSIPIEHTLRATSRKPSRTKPIPSLESVPDGLQEKCHNVDKQNVLVSEEEEHQTVVANAVSILTTHGEPTNTIDDLPSQEEKHCTMDVNSETLLTTEEETLIKIDDFTSEEQNHYPLNVDSESVLAAVHEEASNQIDRNILAKETLLVDLSDLQLEEAPPGFSESMKVEVSSAKIQQSFEHPPVSLQGSKVENTSSERPIVEEKLASVEKEIGRPQSEYCFPPPLWSDPCLEFAFKTLTGAIPFDDNLAIQDYIQHQLRTSEDNDNNQCLPDVCAPSGDETIKVPQLPEDVNIPNSNGFGSPEIKQVKN</sequence>
<dbReference type="PANTHER" id="PTHR34067:SF20">
    <property type="entry name" value="OS08G0206700 PROTEIN"/>
    <property type="match status" value="1"/>
</dbReference>
<dbReference type="OMA" id="CSQKIVQ"/>
<organism evidence="9 10">
    <name type="scientific">Chenopodium quinoa</name>
    <name type="common">Quinoa</name>
    <dbReference type="NCBI Taxonomy" id="63459"/>
    <lineage>
        <taxon>Eukaryota</taxon>
        <taxon>Viridiplantae</taxon>
        <taxon>Streptophyta</taxon>
        <taxon>Embryophyta</taxon>
        <taxon>Tracheophyta</taxon>
        <taxon>Spermatophyta</taxon>
        <taxon>Magnoliopsida</taxon>
        <taxon>eudicotyledons</taxon>
        <taxon>Gunneridae</taxon>
        <taxon>Pentapetalae</taxon>
        <taxon>Caryophyllales</taxon>
        <taxon>Chenopodiaceae</taxon>
        <taxon>Chenopodioideae</taxon>
        <taxon>Atripliceae</taxon>
        <taxon>Chenopodium</taxon>
    </lineage>
</organism>
<dbReference type="GO" id="GO:0003677">
    <property type="term" value="F:DNA binding"/>
    <property type="evidence" value="ECO:0007669"/>
    <property type="project" value="UniProtKB-KW"/>
</dbReference>
<dbReference type="InterPro" id="IPR038945">
    <property type="entry name" value="MBD13-like"/>
</dbReference>
<keyword evidence="10" id="KW-1185">Reference proteome</keyword>
<accession>A0A803LQL3</accession>
<evidence type="ECO:0000256" key="6">
    <source>
        <dbReference type="SAM" id="MobiDB-lite"/>
    </source>
</evidence>
<dbReference type="Proteomes" id="UP000596660">
    <property type="component" value="Unplaced"/>
</dbReference>
<evidence type="ECO:0000256" key="2">
    <source>
        <dbReference type="ARBA" id="ARBA00023015"/>
    </source>
</evidence>
<keyword evidence="4" id="KW-0804">Transcription</keyword>
<name>A0A803LQL3_CHEQI</name>